<organism evidence="12">
    <name type="scientific">Pachycerianthus borealis</name>
    <dbReference type="NCBI Taxonomy" id="2736680"/>
    <lineage>
        <taxon>Eukaryota</taxon>
        <taxon>Metazoa</taxon>
        <taxon>Cnidaria</taxon>
        <taxon>Anthozoa</taxon>
        <taxon>Ceriantharia</taxon>
        <taxon>Spirularia</taxon>
        <taxon>Cerianthidae</taxon>
        <taxon>Pachycerianthus</taxon>
    </lineage>
</organism>
<dbReference type="SMART" id="SM00235">
    <property type="entry name" value="ZnMc"/>
    <property type="match status" value="1"/>
</dbReference>
<evidence type="ECO:0000259" key="10">
    <source>
        <dbReference type="PROSITE" id="PS51670"/>
    </source>
</evidence>
<comment type="caution">
    <text evidence="7">Lacks conserved residue(s) required for the propagation of feature annotation.</text>
</comment>
<evidence type="ECO:0000256" key="2">
    <source>
        <dbReference type="ARBA" id="ARBA00022670"/>
    </source>
</evidence>
<dbReference type="SUPFAM" id="SSF55486">
    <property type="entry name" value="Metalloproteases ('zincins'), catalytic domain"/>
    <property type="match status" value="1"/>
</dbReference>
<accession>A0A7G7WYQ6</accession>
<feature type="domain" description="ShKT" evidence="10">
    <location>
        <begin position="307"/>
        <end position="343"/>
    </location>
</feature>
<keyword evidence="2 8" id="KW-0645">Protease</keyword>
<feature type="active site" evidence="8">
    <location>
        <position position="201"/>
    </location>
</feature>
<dbReference type="PRINTS" id="PR00480">
    <property type="entry name" value="ASTACIN"/>
</dbReference>
<dbReference type="PROSITE" id="PS51864">
    <property type="entry name" value="ASTACIN"/>
    <property type="match status" value="1"/>
</dbReference>
<evidence type="ECO:0000256" key="5">
    <source>
        <dbReference type="ARBA" id="ARBA00022833"/>
    </source>
</evidence>
<evidence type="ECO:0000313" key="12">
    <source>
        <dbReference type="EMBL" id="QNH72395.1"/>
    </source>
</evidence>
<evidence type="ECO:0000256" key="4">
    <source>
        <dbReference type="ARBA" id="ARBA00022801"/>
    </source>
</evidence>
<evidence type="ECO:0000256" key="6">
    <source>
        <dbReference type="ARBA" id="ARBA00023049"/>
    </source>
</evidence>
<dbReference type="GO" id="GO:0008270">
    <property type="term" value="F:zinc ion binding"/>
    <property type="evidence" value="ECO:0007669"/>
    <property type="project" value="UniProtKB-UniRule"/>
</dbReference>
<comment type="cofactor">
    <cofactor evidence="8 9">
        <name>Zn(2+)</name>
        <dbReference type="ChEBI" id="CHEBI:29105"/>
    </cofactor>
    <text evidence="8 9">Binds 1 zinc ion per subunit.</text>
</comment>
<keyword evidence="4 8" id="KW-0378">Hydrolase</keyword>
<dbReference type="InterPro" id="IPR001506">
    <property type="entry name" value="Peptidase_M12A"/>
</dbReference>
<dbReference type="GO" id="GO:0006508">
    <property type="term" value="P:proteolysis"/>
    <property type="evidence" value="ECO:0007669"/>
    <property type="project" value="UniProtKB-KW"/>
</dbReference>
<feature type="binding site" evidence="8">
    <location>
        <position position="200"/>
    </location>
    <ligand>
        <name>Zn(2+)</name>
        <dbReference type="ChEBI" id="CHEBI:29105"/>
        <note>catalytic</note>
    </ligand>
</feature>
<feature type="chain" id="PRO_5029035117" description="Metalloendopeptidase" evidence="9">
    <location>
        <begin position="20"/>
        <end position="467"/>
    </location>
</feature>
<dbReference type="Gene3D" id="3.40.390.10">
    <property type="entry name" value="Collagenase (Catalytic Domain)"/>
    <property type="match status" value="1"/>
</dbReference>
<feature type="domain" description="Peptidase M12A" evidence="11">
    <location>
        <begin position="106"/>
        <end position="295"/>
    </location>
</feature>
<dbReference type="AlphaFoldDB" id="A0A7G7WYQ6"/>
<feature type="binding site" evidence="8">
    <location>
        <position position="210"/>
    </location>
    <ligand>
        <name>Zn(2+)</name>
        <dbReference type="ChEBI" id="CHEBI:29105"/>
        <note>catalytic</note>
    </ligand>
</feature>
<evidence type="ECO:0000259" key="11">
    <source>
        <dbReference type="PROSITE" id="PS51864"/>
    </source>
</evidence>
<name>A0A7G7WYQ6_9CNID</name>
<dbReference type="GO" id="GO:0004222">
    <property type="term" value="F:metalloendopeptidase activity"/>
    <property type="evidence" value="ECO:0007669"/>
    <property type="project" value="UniProtKB-UniRule"/>
</dbReference>
<evidence type="ECO:0000256" key="9">
    <source>
        <dbReference type="RuleBase" id="RU361183"/>
    </source>
</evidence>
<reference evidence="12" key="2">
    <citation type="submission" date="2020-07" db="EMBL/GenBank/DDBJ databases">
        <authorList>
            <person name="Klompen A.L."/>
            <person name="Macrander J."/>
            <person name="Reitzel A.M."/>
            <person name="Stampar S.N."/>
        </authorList>
    </citation>
    <scope>NUCLEOTIDE SEQUENCE</scope>
</reference>
<dbReference type="InterPro" id="IPR006026">
    <property type="entry name" value="Peptidase_Metallo"/>
</dbReference>
<dbReference type="Pfam" id="PF01400">
    <property type="entry name" value="Astacin"/>
    <property type="match status" value="1"/>
</dbReference>
<reference evidence="12" key="1">
    <citation type="journal article" date="2020" name="Mar. Drugs">
        <title>Transcriptomic Analysis of Four Cerianthid (Cnidaria, Ceriantharia) Venoms.</title>
        <authorList>
            <person name="Klompen A.M.L."/>
            <person name="Macrander J."/>
            <person name="Reitzel A.M."/>
            <person name="Stampar S.N."/>
        </authorList>
    </citation>
    <scope>NUCLEOTIDE SEQUENCE</scope>
</reference>
<keyword evidence="5 8" id="KW-0862">Zinc</keyword>
<dbReference type="PANTHER" id="PTHR10127">
    <property type="entry name" value="DISCOIDIN, CUB, EGF, LAMININ , AND ZINC METALLOPROTEASE DOMAIN CONTAINING"/>
    <property type="match status" value="1"/>
</dbReference>
<proteinExistence type="evidence at transcript level"/>
<feature type="signal peptide" evidence="9">
    <location>
        <begin position="1"/>
        <end position="19"/>
    </location>
</feature>
<dbReference type="EC" id="3.4.24.-" evidence="9"/>
<dbReference type="PANTHER" id="PTHR10127:SF780">
    <property type="entry name" value="METALLOENDOPEPTIDASE"/>
    <property type="match status" value="1"/>
</dbReference>
<evidence type="ECO:0000256" key="7">
    <source>
        <dbReference type="PROSITE-ProRule" id="PRU01005"/>
    </source>
</evidence>
<keyword evidence="3 8" id="KW-0479">Metal-binding</keyword>
<feature type="binding site" evidence="8">
    <location>
        <position position="204"/>
    </location>
    <ligand>
        <name>Zn(2+)</name>
        <dbReference type="ChEBI" id="CHEBI:29105"/>
        <note>catalytic</note>
    </ligand>
</feature>
<keyword evidence="9" id="KW-0732">Signal</keyword>
<evidence type="ECO:0000256" key="8">
    <source>
        <dbReference type="PROSITE-ProRule" id="PRU01211"/>
    </source>
</evidence>
<dbReference type="PROSITE" id="PS51670">
    <property type="entry name" value="SHKT"/>
    <property type="match status" value="1"/>
</dbReference>
<sequence length="467" mass="53647">MVIGMKIFLVLATLSLAQCFDIEAELMKGIDEIDNKLKQVHSKNEDDDLPDADSVPEDAHLDRLRLEDDIILDKHTDATLWKLLRLPGYKDVMIQNSKSRERVARAVVTGPVDTLWPGAVVPFYIDRSRRRYTRKIVSAVLHLEKRTCIKFPRIYKQKTGMNYIQIVKGTWASSRLGMEPAPRPQRINLHDGFLRGNLIHEFMHALGFLHEHSRPDRGKYLVMSSRTKRRWNFKRADVRGLEWESMGIPYDYGSITHYSAASMRPRDPRAQPKMGQRYELTDMDICQLNRMYKCHDKLDEMGTKCDCLDSYTAPTCEYLKKKGYCSKKKKILDQICPNTCGVCCQSNCEVNFQKIGCFAANHLPREREQSGREAYRGLFFDRGGFCSLKGMKSLKHKVCRCAKLAKKRSFKFFTITKSGNCVATSQHNYKAGESESCMNTQCQKCQYSNVQCAQGESGSLFLYKLAD</sequence>
<dbReference type="InterPro" id="IPR024079">
    <property type="entry name" value="MetalloPept_cat_dom_sf"/>
</dbReference>
<dbReference type="InterPro" id="IPR003582">
    <property type="entry name" value="ShKT_dom"/>
</dbReference>
<keyword evidence="6 8" id="KW-0482">Metalloprotease</keyword>
<evidence type="ECO:0000256" key="3">
    <source>
        <dbReference type="ARBA" id="ARBA00022723"/>
    </source>
</evidence>
<comment type="function">
    <text evidence="1">Metalloprotease.</text>
</comment>
<dbReference type="EMBL" id="MT747461">
    <property type="protein sequence ID" value="QNH72395.1"/>
    <property type="molecule type" value="mRNA"/>
</dbReference>
<evidence type="ECO:0000256" key="1">
    <source>
        <dbReference type="ARBA" id="ARBA00002657"/>
    </source>
</evidence>
<protein>
    <recommendedName>
        <fullName evidence="9">Metalloendopeptidase</fullName>
        <ecNumber evidence="9">3.4.24.-</ecNumber>
    </recommendedName>
</protein>